<evidence type="ECO:0000256" key="2">
    <source>
        <dbReference type="SAM" id="SignalP"/>
    </source>
</evidence>
<organism evidence="3 4">
    <name type="scientific">Desulfurispirillum indicum (strain ATCC BAA-1389 / DSM 22839 / S5)</name>
    <dbReference type="NCBI Taxonomy" id="653733"/>
    <lineage>
        <taxon>Bacteria</taxon>
        <taxon>Pseudomonadati</taxon>
        <taxon>Chrysiogenota</taxon>
        <taxon>Chrysiogenia</taxon>
        <taxon>Chrysiogenales</taxon>
        <taxon>Chrysiogenaceae</taxon>
        <taxon>Desulfurispirillum</taxon>
    </lineage>
</organism>
<proteinExistence type="predicted"/>
<dbReference type="eggNOG" id="ENOG5033ET9">
    <property type="taxonomic scope" value="Bacteria"/>
</dbReference>
<sequence>MRAGFVAALLVSGLVFVSGCSEQSAPEVSGASSAPAAAQQQAHLMGTVIETMNVAGYTYVQLDADGEILWFAGPETVVSEGDRVMVIDGMVMEDFYSRSLDRTFEKLIFVGAFVLEGGEMPQQQPGLPAGHPPLGADVQK</sequence>
<feature type="chain" id="PRO_5003211284" description="Nucleic acid binding OB-fold tRNA/helicase-type" evidence="2">
    <location>
        <begin position="18"/>
        <end position="140"/>
    </location>
</feature>
<name>E6W0M0_DESIS</name>
<protein>
    <recommendedName>
        <fullName evidence="5">Nucleic acid binding OB-fold tRNA/helicase-type</fullName>
    </recommendedName>
</protein>
<dbReference type="OrthoDB" id="9180842at2"/>
<dbReference type="InParanoid" id="E6W0M0"/>
<dbReference type="AlphaFoldDB" id="E6W0M0"/>
<feature type="region of interest" description="Disordered" evidence="1">
    <location>
        <begin position="121"/>
        <end position="140"/>
    </location>
</feature>
<keyword evidence="2" id="KW-0732">Signal</keyword>
<evidence type="ECO:0000313" key="4">
    <source>
        <dbReference type="Proteomes" id="UP000002572"/>
    </source>
</evidence>
<dbReference type="RefSeq" id="WP_013505160.1">
    <property type="nucleotide sequence ID" value="NC_014836.1"/>
</dbReference>
<accession>E6W0M0</accession>
<dbReference type="STRING" id="653733.Selin_0524"/>
<evidence type="ECO:0008006" key="5">
    <source>
        <dbReference type="Google" id="ProtNLM"/>
    </source>
</evidence>
<evidence type="ECO:0000313" key="3">
    <source>
        <dbReference type="EMBL" id="ADU65272.1"/>
    </source>
</evidence>
<dbReference type="PROSITE" id="PS51257">
    <property type="entry name" value="PROKAR_LIPOPROTEIN"/>
    <property type="match status" value="1"/>
</dbReference>
<evidence type="ECO:0000256" key="1">
    <source>
        <dbReference type="SAM" id="MobiDB-lite"/>
    </source>
</evidence>
<dbReference type="HOGENOM" id="CLU_1831930_0_0_0"/>
<dbReference type="KEGG" id="din:Selin_0524"/>
<feature type="signal peptide" evidence="2">
    <location>
        <begin position="1"/>
        <end position="17"/>
    </location>
</feature>
<gene>
    <name evidence="3" type="ordered locus">Selin_0524</name>
</gene>
<dbReference type="Proteomes" id="UP000002572">
    <property type="component" value="Chromosome"/>
</dbReference>
<keyword evidence="4" id="KW-1185">Reference proteome</keyword>
<dbReference type="EMBL" id="CP002432">
    <property type="protein sequence ID" value="ADU65272.1"/>
    <property type="molecule type" value="Genomic_DNA"/>
</dbReference>
<reference evidence="3 4" key="1">
    <citation type="submission" date="2010-12" db="EMBL/GenBank/DDBJ databases">
        <title>Complete sequence of Desulfurispirillum indicum S5.</title>
        <authorList>
            <consortium name="US DOE Joint Genome Institute"/>
            <person name="Lucas S."/>
            <person name="Copeland A."/>
            <person name="Lapidus A."/>
            <person name="Cheng J.-F."/>
            <person name="Goodwin L."/>
            <person name="Pitluck S."/>
            <person name="Chertkov O."/>
            <person name="Held B."/>
            <person name="Detter J.C."/>
            <person name="Han C."/>
            <person name="Tapia R."/>
            <person name="Land M."/>
            <person name="Hauser L."/>
            <person name="Kyrpides N."/>
            <person name="Ivanova N."/>
            <person name="Mikhailova N."/>
            <person name="Haggblom M."/>
            <person name="Rauschenbach I."/>
            <person name="Bini E."/>
            <person name="Woyke T."/>
        </authorList>
    </citation>
    <scope>NUCLEOTIDE SEQUENCE [LARGE SCALE GENOMIC DNA]</scope>
    <source>
        <strain evidence="4">ATCC BAA-1389 / DSM 22839 / S5</strain>
    </source>
</reference>